<dbReference type="EMBL" id="CAXITT010000705">
    <property type="protein sequence ID" value="CAL1545385.1"/>
    <property type="molecule type" value="Genomic_DNA"/>
</dbReference>
<reference evidence="3 4" key="1">
    <citation type="submission" date="2024-04" db="EMBL/GenBank/DDBJ databases">
        <authorList>
            <consortium name="Genoscope - CEA"/>
            <person name="William W."/>
        </authorList>
    </citation>
    <scope>NUCLEOTIDE SEQUENCE [LARGE SCALE GENOMIC DNA]</scope>
</reference>
<protein>
    <recommendedName>
        <fullName evidence="5">Tyrosine specific protein phosphatases domain-containing protein</fullName>
    </recommendedName>
</protein>
<dbReference type="Proteomes" id="UP001497497">
    <property type="component" value="Unassembled WGS sequence"/>
</dbReference>
<evidence type="ECO:0000313" key="3">
    <source>
        <dbReference type="EMBL" id="CAL1545385.1"/>
    </source>
</evidence>
<feature type="non-terminal residue" evidence="3">
    <location>
        <position position="1"/>
    </location>
</feature>
<dbReference type="PANTHER" id="PTHR23219:SF13">
    <property type="entry name" value="TYROSINE-PROTEIN PHOSPHATASE DOMAIN-CONTAINING PROTEIN"/>
    <property type="match status" value="1"/>
</dbReference>
<dbReference type="PROSITE" id="PS50055">
    <property type="entry name" value="TYR_PHOSPHATASE_PTP"/>
    <property type="match status" value="1"/>
</dbReference>
<dbReference type="InterPro" id="IPR000387">
    <property type="entry name" value="Tyr_Pase_dom"/>
</dbReference>
<evidence type="ECO:0000313" key="4">
    <source>
        <dbReference type="Proteomes" id="UP001497497"/>
    </source>
</evidence>
<organism evidence="3 4">
    <name type="scientific">Lymnaea stagnalis</name>
    <name type="common">Great pond snail</name>
    <name type="synonym">Helix stagnalis</name>
    <dbReference type="NCBI Taxonomy" id="6523"/>
    <lineage>
        <taxon>Eukaryota</taxon>
        <taxon>Metazoa</taxon>
        <taxon>Spiralia</taxon>
        <taxon>Lophotrochozoa</taxon>
        <taxon>Mollusca</taxon>
        <taxon>Gastropoda</taxon>
        <taxon>Heterobranchia</taxon>
        <taxon>Euthyneura</taxon>
        <taxon>Panpulmonata</taxon>
        <taxon>Hygrophila</taxon>
        <taxon>Lymnaeoidea</taxon>
        <taxon>Lymnaeidae</taxon>
        <taxon>Lymnaea</taxon>
    </lineage>
</organism>
<dbReference type="AlphaFoldDB" id="A0AAV2IEV1"/>
<name>A0AAV2IEV1_LYMST</name>
<keyword evidence="4" id="KW-1185">Reference proteome</keyword>
<evidence type="ECO:0008006" key="5">
    <source>
        <dbReference type="Google" id="ProtNLM"/>
    </source>
</evidence>
<evidence type="ECO:0000259" key="2">
    <source>
        <dbReference type="PROSITE" id="PS50056"/>
    </source>
</evidence>
<dbReference type="GO" id="GO:0004725">
    <property type="term" value="F:protein tyrosine phosphatase activity"/>
    <property type="evidence" value="ECO:0007669"/>
    <property type="project" value="InterPro"/>
</dbReference>
<dbReference type="Pfam" id="PF00102">
    <property type="entry name" value="Y_phosphatase"/>
    <property type="match status" value="1"/>
</dbReference>
<dbReference type="PROSITE" id="PS50056">
    <property type="entry name" value="TYR_PHOSPHATASE_2"/>
    <property type="match status" value="1"/>
</dbReference>
<proteinExistence type="predicted"/>
<feature type="domain" description="Tyrosine specific protein phosphatases" evidence="2">
    <location>
        <begin position="1"/>
        <end position="54"/>
    </location>
</feature>
<accession>A0AAV2IEV1</accession>
<gene>
    <name evidence="3" type="ORF">GSLYS_00018868001</name>
</gene>
<dbReference type="SUPFAM" id="SSF52799">
    <property type="entry name" value="(Phosphotyrosine protein) phosphatases II"/>
    <property type="match status" value="1"/>
</dbReference>
<dbReference type="InterPro" id="IPR000242">
    <property type="entry name" value="PTP_cat"/>
</dbReference>
<feature type="domain" description="Tyrosine-protein phosphatase" evidence="1">
    <location>
        <begin position="1"/>
        <end position="63"/>
    </location>
</feature>
<comment type="caution">
    <text evidence="3">The sequence shown here is derived from an EMBL/GenBank/DDBJ whole genome shotgun (WGS) entry which is preliminary data.</text>
</comment>
<sequence length="64" mass="7671">VVVCRDGATLSGLFVTCAVICEKMRENKEVDLYRTVKHIKRRRPQIISDFDQYRFLHQVLWEFI</sequence>
<dbReference type="Gene3D" id="3.90.190.10">
    <property type="entry name" value="Protein tyrosine phosphatase superfamily"/>
    <property type="match status" value="1"/>
</dbReference>
<evidence type="ECO:0000259" key="1">
    <source>
        <dbReference type="PROSITE" id="PS50055"/>
    </source>
</evidence>
<dbReference type="PANTHER" id="PTHR23219">
    <property type="entry name" value="TYROSINE-PROTEIN PHOSPHATASE C15H7.3-RELATED"/>
    <property type="match status" value="1"/>
</dbReference>
<feature type="non-terminal residue" evidence="3">
    <location>
        <position position="64"/>
    </location>
</feature>
<dbReference type="InterPro" id="IPR029021">
    <property type="entry name" value="Prot-tyrosine_phosphatase-like"/>
</dbReference>